<dbReference type="SUPFAM" id="SSF144083">
    <property type="entry name" value="Magnesium transport protein CorA, transmembrane region"/>
    <property type="match status" value="1"/>
</dbReference>
<dbReference type="Pfam" id="PF01544">
    <property type="entry name" value="CorA"/>
    <property type="match status" value="1"/>
</dbReference>
<dbReference type="GO" id="GO:0015095">
    <property type="term" value="F:magnesium ion transmembrane transporter activity"/>
    <property type="evidence" value="ECO:0007669"/>
    <property type="project" value="TreeGrafter"/>
</dbReference>
<evidence type="ECO:0000256" key="1">
    <source>
        <dbReference type="ARBA" id="ARBA00004651"/>
    </source>
</evidence>
<evidence type="ECO:0000313" key="6">
    <source>
        <dbReference type="EMBL" id="KIW04099.1"/>
    </source>
</evidence>
<protein>
    <submittedName>
        <fullName evidence="6">Uncharacterized protein</fullName>
    </submittedName>
</protein>
<dbReference type="RefSeq" id="XP_016213968.1">
    <property type="nucleotide sequence ID" value="XM_016358350.1"/>
</dbReference>
<evidence type="ECO:0000256" key="2">
    <source>
        <dbReference type="ARBA" id="ARBA00022692"/>
    </source>
</evidence>
<gene>
    <name evidence="6" type="ORF">PV09_04914</name>
</gene>
<accession>A0A0D2AY78</accession>
<keyword evidence="2 5" id="KW-0812">Transmembrane</keyword>
<keyword evidence="4 5" id="KW-0472">Membrane</keyword>
<dbReference type="InterPro" id="IPR045863">
    <property type="entry name" value="CorA_TM1_TM2"/>
</dbReference>
<comment type="subcellular location">
    <subcellularLocation>
        <location evidence="1">Cell membrane</location>
        <topology evidence="1">Multi-pass membrane protein</topology>
    </subcellularLocation>
</comment>
<dbReference type="OrthoDB" id="5430750at2759"/>
<dbReference type="STRING" id="253628.A0A0D2AY78"/>
<feature type="transmembrane region" description="Helical" evidence="5">
    <location>
        <begin position="546"/>
        <end position="579"/>
    </location>
</feature>
<reference evidence="6 7" key="1">
    <citation type="submission" date="2015-01" db="EMBL/GenBank/DDBJ databases">
        <title>The Genome Sequence of Ochroconis gallopava CBS43764.</title>
        <authorList>
            <consortium name="The Broad Institute Genomics Platform"/>
            <person name="Cuomo C."/>
            <person name="de Hoog S."/>
            <person name="Gorbushina A."/>
            <person name="Stielow B."/>
            <person name="Teixiera M."/>
            <person name="Abouelleil A."/>
            <person name="Chapman S.B."/>
            <person name="Priest M."/>
            <person name="Young S.K."/>
            <person name="Wortman J."/>
            <person name="Nusbaum C."/>
            <person name="Birren B."/>
        </authorList>
    </citation>
    <scope>NUCLEOTIDE SEQUENCE [LARGE SCALE GENOMIC DNA]</scope>
    <source>
        <strain evidence="6 7">CBS 43764</strain>
    </source>
</reference>
<dbReference type="EMBL" id="KN847542">
    <property type="protein sequence ID" value="KIW04099.1"/>
    <property type="molecule type" value="Genomic_DNA"/>
</dbReference>
<keyword evidence="7" id="KW-1185">Reference proteome</keyword>
<evidence type="ECO:0000256" key="5">
    <source>
        <dbReference type="SAM" id="Phobius"/>
    </source>
</evidence>
<dbReference type="GO" id="GO:0050897">
    <property type="term" value="F:cobalt ion binding"/>
    <property type="evidence" value="ECO:0007669"/>
    <property type="project" value="TreeGrafter"/>
</dbReference>
<dbReference type="InParanoid" id="A0A0D2AY78"/>
<feature type="transmembrane region" description="Helical" evidence="5">
    <location>
        <begin position="510"/>
        <end position="531"/>
    </location>
</feature>
<evidence type="ECO:0000256" key="4">
    <source>
        <dbReference type="ARBA" id="ARBA00023136"/>
    </source>
</evidence>
<dbReference type="InterPro" id="IPR002523">
    <property type="entry name" value="MgTranspt_CorA/ZnTranspt_ZntB"/>
</dbReference>
<dbReference type="Proteomes" id="UP000053259">
    <property type="component" value="Unassembled WGS sequence"/>
</dbReference>
<dbReference type="AlphaFoldDB" id="A0A0D2AY78"/>
<keyword evidence="3 5" id="KW-1133">Transmembrane helix</keyword>
<name>A0A0D2AY78_9PEZI</name>
<evidence type="ECO:0000256" key="3">
    <source>
        <dbReference type="ARBA" id="ARBA00022989"/>
    </source>
</evidence>
<dbReference type="PANTHER" id="PTHR46494">
    <property type="entry name" value="CORA FAMILY METAL ION TRANSPORTER (EUROFUNG)"/>
    <property type="match status" value="1"/>
</dbReference>
<sequence>MGGAEAENVNWAEDEYWRRRRLSPAQLQIFDVHLASWGRDEQVGPILEIGETLSSTLLPALGDRDRLARELHIESHGENRHEQTAWRQMLNEYGWMNCLRSKGVQTSLDAPKDHRKLRWIHISSKFTEYLHGCLLGLSDWARDAAACAESLRQLEHTVYHNERFSKHGRYFAPFYDRLSDASPVRGGPMLISVPYLDWSADDPPPLRFQIDPREGYQSSRSTAHLMRSILQHFYRLEDTSDREHQQVFAKHKPWLTDRELDLKVRRFYGQYPSVLNVDELWILVIDERHVVTFATNQSWKSRWPPLQVSWRIAEVSFRGIRNTLLLAEDDPEYTAYTHVIACLSGALGILHRAFWTDITLCLTDRFAGHLGHLQYRLHRSPSTKLVMDLLQVQEELNIIISVMQNQIELLQNLDATWQEINEAVTRDLDTAQTNQQKRSSRTAARVVTHASRSTFRQHSSSTLKDPMAQLLENLKREFTDLVELRDNSNNLLNRTIQLVNIRLEDHGKAILVFTIVTIIFLPLSFVSSFFGMNTIDIRNMTASQSVFWIVSCSLTVCVVGFAIFLAFYGGAILEAFFTWKANRMKPRRKRIKMKKASPSQQVPFKNFEVLDSNVVRKFF</sequence>
<dbReference type="GO" id="GO:0005886">
    <property type="term" value="C:plasma membrane"/>
    <property type="evidence" value="ECO:0007669"/>
    <property type="project" value="UniProtKB-SubCell"/>
</dbReference>
<dbReference type="PANTHER" id="PTHR46494:SF1">
    <property type="entry name" value="CORA FAMILY METAL ION TRANSPORTER (EUROFUNG)"/>
    <property type="match status" value="1"/>
</dbReference>
<dbReference type="VEuPathDB" id="FungiDB:PV09_04914"/>
<dbReference type="GO" id="GO:0015087">
    <property type="term" value="F:cobalt ion transmembrane transporter activity"/>
    <property type="evidence" value="ECO:0007669"/>
    <property type="project" value="TreeGrafter"/>
</dbReference>
<dbReference type="HOGENOM" id="CLU_030449_0_0_1"/>
<dbReference type="Gene3D" id="1.20.58.340">
    <property type="entry name" value="Magnesium transport protein CorA, transmembrane region"/>
    <property type="match status" value="1"/>
</dbReference>
<evidence type="ECO:0000313" key="7">
    <source>
        <dbReference type="Proteomes" id="UP000053259"/>
    </source>
</evidence>
<dbReference type="GeneID" id="27312887"/>
<proteinExistence type="predicted"/>
<dbReference type="GO" id="GO:0000287">
    <property type="term" value="F:magnesium ion binding"/>
    <property type="evidence" value="ECO:0007669"/>
    <property type="project" value="TreeGrafter"/>
</dbReference>
<organism evidence="6 7">
    <name type="scientific">Verruconis gallopava</name>
    <dbReference type="NCBI Taxonomy" id="253628"/>
    <lineage>
        <taxon>Eukaryota</taxon>
        <taxon>Fungi</taxon>
        <taxon>Dikarya</taxon>
        <taxon>Ascomycota</taxon>
        <taxon>Pezizomycotina</taxon>
        <taxon>Dothideomycetes</taxon>
        <taxon>Pleosporomycetidae</taxon>
        <taxon>Venturiales</taxon>
        <taxon>Sympoventuriaceae</taxon>
        <taxon>Verruconis</taxon>
    </lineage>
</organism>